<reference evidence="2 3" key="1">
    <citation type="journal article" date="2012" name="Eukaryot. Cell">
        <title>Draft genome sequence of CBS 2479, the standard type strain of Trichosporon asahii.</title>
        <authorList>
            <person name="Yang R.Y."/>
            <person name="Li H.T."/>
            <person name="Zhu H."/>
            <person name="Zhou G.P."/>
            <person name="Wang M."/>
            <person name="Wang L."/>
        </authorList>
    </citation>
    <scope>NUCLEOTIDE SEQUENCE [LARGE SCALE GENOMIC DNA]</scope>
    <source>
        <strain evidence="3">ATCC 90039 / CBS 2479 / JCM 2466 / KCTC 7840 / NCYC 2677 / UAMH 7654</strain>
    </source>
</reference>
<sequence length="75" mass="8008">MSVQNDVAPQPVPALPSPVSISYGPFQPISPDEPRIPIEYIGPPLDDFELKAPEPKQAVRPHIPGVDGTVDAIKA</sequence>
<proteinExistence type="predicted"/>
<feature type="region of interest" description="Disordered" evidence="1">
    <location>
        <begin position="34"/>
        <end position="75"/>
    </location>
</feature>
<dbReference type="GeneID" id="25988594"/>
<comment type="caution">
    <text evidence="2">The sequence shown here is derived from an EMBL/GenBank/DDBJ whole genome shotgun (WGS) entry which is preliminary data.</text>
</comment>
<dbReference type="HOGENOM" id="CLU_2672865_0_0_1"/>
<evidence type="ECO:0000313" key="2">
    <source>
        <dbReference type="EMBL" id="EJT46253.1"/>
    </source>
</evidence>
<evidence type="ECO:0000256" key="1">
    <source>
        <dbReference type="SAM" id="MobiDB-lite"/>
    </source>
</evidence>
<evidence type="ECO:0000313" key="3">
    <source>
        <dbReference type="Proteomes" id="UP000002748"/>
    </source>
</evidence>
<dbReference type="VEuPathDB" id="FungiDB:A1Q1_05082"/>
<organism evidence="2 3">
    <name type="scientific">Trichosporon asahii var. asahii (strain ATCC 90039 / CBS 2479 / JCM 2466 / KCTC 7840 / NBRC 103889/ NCYC 2677 / UAMH 7654)</name>
    <name type="common">Yeast</name>
    <dbReference type="NCBI Taxonomy" id="1186058"/>
    <lineage>
        <taxon>Eukaryota</taxon>
        <taxon>Fungi</taxon>
        <taxon>Dikarya</taxon>
        <taxon>Basidiomycota</taxon>
        <taxon>Agaricomycotina</taxon>
        <taxon>Tremellomycetes</taxon>
        <taxon>Trichosporonales</taxon>
        <taxon>Trichosporonaceae</taxon>
        <taxon>Trichosporon</taxon>
    </lineage>
</organism>
<dbReference type="AlphaFoldDB" id="J5Q9W3"/>
<dbReference type="Proteomes" id="UP000002748">
    <property type="component" value="Unassembled WGS sequence"/>
</dbReference>
<accession>J5Q9W3</accession>
<dbReference type="KEGG" id="tasa:A1Q1_05082"/>
<protein>
    <submittedName>
        <fullName evidence="2">Uncharacterized protein</fullName>
    </submittedName>
</protein>
<dbReference type="EMBL" id="ALBS01000297">
    <property type="protein sequence ID" value="EJT46253.1"/>
    <property type="molecule type" value="Genomic_DNA"/>
</dbReference>
<gene>
    <name evidence="2" type="ORF">A1Q1_05082</name>
</gene>
<name>J5Q9W3_TRIAS</name>
<dbReference type="RefSeq" id="XP_014177364.1">
    <property type="nucleotide sequence ID" value="XM_014321889.1"/>
</dbReference>